<dbReference type="Gene3D" id="6.10.140.620">
    <property type="match status" value="1"/>
</dbReference>
<sequence>MADEEILFDDVYDLCEEIGRGPFSIVKRCIHRQTGQQFAVKVIDVAKFTSSPGLSTEDLKREATICHMLKHPHIVELLETYSSEGMLYMVFEFMDGNDLCYEVVRRAISGFVYSEAVASHYMRQILEALRYCHENDIIHRDIKPECLLLATKENSAPVKLGGFGVAIQLPDRHSATLGGRVGCPTFMAPEVVERRQYGKAVDIWAAGVLLHILLSGTLPFHGTGRRLMEAICRGKLHLDSPPWELISDNAKDLIRQMLKVDPKERITIQDVLTHTWLRDREKGLKYHLTDTVEELKKFNANRKLKSVILSAVNSSKWYPYDESNVDSYSDFGDDEVSSCAVQTILDSLDDISCLQEPRPEERAHVLALLEDTRLHIYLELYDAIASKVVTPVRSPPSDGIQKARDVLDVLRDFEHRRDVDYRDLQELQDLLNRPHIKVGDASDFLY</sequence>
<dbReference type="PROSITE" id="PS51022">
    <property type="entry name" value="L27"/>
    <property type="match status" value="1"/>
</dbReference>
<dbReference type="InterPro" id="IPR004172">
    <property type="entry name" value="L27_dom"/>
</dbReference>
<comment type="caution">
    <text evidence="5">The sequence shown here is derived from an EMBL/GenBank/DDBJ whole genome shotgun (WGS) entry which is preliminary data.</text>
</comment>
<name>A0AAW1LZ74_POPJA</name>
<comment type="subcellular location">
    <subcellularLocation>
        <location evidence="1">Membrane</location>
    </subcellularLocation>
</comment>
<organism evidence="5 6">
    <name type="scientific">Popillia japonica</name>
    <name type="common">Japanese beetle</name>
    <dbReference type="NCBI Taxonomy" id="7064"/>
    <lineage>
        <taxon>Eukaryota</taxon>
        <taxon>Metazoa</taxon>
        <taxon>Ecdysozoa</taxon>
        <taxon>Arthropoda</taxon>
        <taxon>Hexapoda</taxon>
        <taxon>Insecta</taxon>
        <taxon>Pterygota</taxon>
        <taxon>Neoptera</taxon>
        <taxon>Endopterygota</taxon>
        <taxon>Coleoptera</taxon>
        <taxon>Polyphaga</taxon>
        <taxon>Scarabaeiformia</taxon>
        <taxon>Scarabaeidae</taxon>
        <taxon>Rutelinae</taxon>
        <taxon>Popillia</taxon>
    </lineage>
</organism>
<dbReference type="EMBL" id="JASPKY010000077">
    <property type="protein sequence ID" value="KAK9739207.1"/>
    <property type="molecule type" value="Genomic_DNA"/>
</dbReference>
<evidence type="ECO:0000259" key="3">
    <source>
        <dbReference type="PROSITE" id="PS50011"/>
    </source>
</evidence>
<dbReference type="Proteomes" id="UP001458880">
    <property type="component" value="Unassembled WGS sequence"/>
</dbReference>
<evidence type="ECO:0000256" key="1">
    <source>
        <dbReference type="ARBA" id="ARBA00004370"/>
    </source>
</evidence>
<dbReference type="Gene3D" id="1.10.287.650">
    <property type="entry name" value="L27 domain"/>
    <property type="match status" value="2"/>
</dbReference>
<reference evidence="5 6" key="1">
    <citation type="journal article" date="2024" name="BMC Genomics">
        <title>De novo assembly and annotation of Popillia japonica's genome with initial clues to its potential as an invasive pest.</title>
        <authorList>
            <person name="Cucini C."/>
            <person name="Boschi S."/>
            <person name="Funari R."/>
            <person name="Cardaioli E."/>
            <person name="Iannotti N."/>
            <person name="Marturano G."/>
            <person name="Paoli F."/>
            <person name="Bruttini M."/>
            <person name="Carapelli A."/>
            <person name="Frati F."/>
            <person name="Nardi F."/>
        </authorList>
    </citation>
    <scope>NUCLEOTIDE SEQUENCE [LARGE SCALE GENOMIC DNA]</scope>
    <source>
        <strain evidence="5">DMR45628</strain>
    </source>
</reference>
<dbReference type="InterPro" id="IPR011009">
    <property type="entry name" value="Kinase-like_dom_sf"/>
</dbReference>
<dbReference type="Gene3D" id="1.10.510.10">
    <property type="entry name" value="Transferase(Phosphotransferase) domain 1"/>
    <property type="match status" value="1"/>
</dbReference>
<dbReference type="GO" id="GO:0016020">
    <property type="term" value="C:membrane"/>
    <property type="evidence" value="ECO:0007669"/>
    <property type="project" value="UniProtKB-SubCell"/>
</dbReference>
<dbReference type="PANTHER" id="PTHR24347">
    <property type="entry name" value="SERINE/THREONINE-PROTEIN KINASE"/>
    <property type="match status" value="1"/>
</dbReference>
<dbReference type="AlphaFoldDB" id="A0AAW1LZ74"/>
<dbReference type="Gene3D" id="3.30.200.20">
    <property type="entry name" value="Phosphorylase Kinase, domain 1"/>
    <property type="match status" value="1"/>
</dbReference>
<dbReference type="InterPro" id="IPR000719">
    <property type="entry name" value="Prot_kinase_dom"/>
</dbReference>
<feature type="domain" description="L27" evidence="4">
    <location>
        <begin position="337"/>
        <end position="392"/>
    </location>
</feature>
<dbReference type="GO" id="GO:0004672">
    <property type="term" value="F:protein kinase activity"/>
    <property type="evidence" value="ECO:0007669"/>
    <property type="project" value="InterPro"/>
</dbReference>
<dbReference type="FunFam" id="3.30.200.20:FF:000051">
    <property type="entry name" value="Peripheral plasma membrane protein CASK isoform B"/>
    <property type="match status" value="1"/>
</dbReference>
<keyword evidence="5" id="KW-0418">Kinase</keyword>
<dbReference type="GO" id="GO:0005524">
    <property type="term" value="F:ATP binding"/>
    <property type="evidence" value="ECO:0007669"/>
    <property type="project" value="InterPro"/>
</dbReference>
<evidence type="ECO:0000259" key="4">
    <source>
        <dbReference type="PROSITE" id="PS51022"/>
    </source>
</evidence>
<dbReference type="FunFam" id="1.10.510.10:FF:000062">
    <property type="entry name" value="peripheral plasma membrane protein CASK isoform X2"/>
    <property type="match status" value="1"/>
</dbReference>
<dbReference type="PROSITE" id="PS50011">
    <property type="entry name" value="PROTEIN_KINASE_DOM"/>
    <property type="match status" value="1"/>
</dbReference>
<keyword evidence="2" id="KW-0472">Membrane</keyword>
<dbReference type="InterPro" id="IPR036892">
    <property type="entry name" value="L27_dom_sf"/>
</dbReference>
<dbReference type="SUPFAM" id="SSF56112">
    <property type="entry name" value="Protein kinase-like (PK-like)"/>
    <property type="match status" value="1"/>
</dbReference>
<evidence type="ECO:0000313" key="6">
    <source>
        <dbReference type="Proteomes" id="UP001458880"/>
    </source>
</evidence>
<dbReference type="SMART" id="SM00569">
    <property type="entry name" value="L27"/>
    <property type="match status" value="1"/>
</dbReference>
<gene>
    <name evidence="5" type="ORF">QE152_g9213</name>
</gene>
<keyword evidence="6" id="KW-1185">Reference proteome</keyword>
<keyword evidence="5" id="KW-0808">Transferase</keyword>
<dbReference type="GO" id="GO:0030054">
    <property type="term" value="C:cell junction"/>
    <property type="evidence" value="ECO:0007669"/>
    <property type="project" value="UniProtKB-ARBA"/>
</dbReference>
<dbReference type="Pfam" id="PF00069">
    <property type="entry name" value="Pkinase"/>
    <property type="match status" value="1"/>
</dbReference>
<accession>A0AAW1LZ74</accession>
<dbReference type="Pfam" id="PF02828">
    <property type="entry name" value="L27"/>
    <property type="match status" value="1"/>
</dbReference>
<evidence type="ECO:0000256" key="2">
    <source>
        <dbReference type="ARBA" id="ARBA00023136"/>
    </source>
</evidence>
<dbReference type="InterPro" id="IPR014775">
    <property type="entry name" value="L27_C"/>
</dbReference>
<dbReference type="SUPFAM" id="SSF101288">
    <property type="entry name" value="L27 domain"/>
    <property type="match status" value="1"/>
</dbReference>
<protein>
    <submittedName>
        <fullName evidence="5">Protein kinase domain</fullName>
    </submittedName>
</protein>
<proteinExistence type="predicted"/>
<evidence type="ECO:0000313" key="5">
    <source>
        <dbReference type="EMBL" id="KAK9739207.1"/>
    </source>
</evidence>
<feature type="domain" description="Protein kinase" evidence="3">
    <location>
        <begin position="12"/>
        <end position="277"/>
    </location>
</feature>